<name>W8F0P1_9BACT</name>
<dbReference type="HOGENOM" id="CLU_3271276_0_0_10"/>
<proteinExistence type="predicted"/>
<dbReference type="STRING" id="1227739.Hsw_3339"/>
<dbReference type="PATRIC" id="fig|1227739.3.peg.3505"/>
<dbReference type="RefSeq" id="WP_262489387.1">
    <property type="nucleotide sequence ID" value="NZ_CP007145.1"/>
</dbReference>
<gene>
    <name evidence="1" type="ORF">Hsw_3339</name>
</gene>
<dbReference type="AlphaFoldDB" id="W8F0P1"/>
<evidence type="ECO:0000313" key="2">
    <source>
        <dbReference type="Proteomes" id="UP000019423"/>
    </source>
</evidence>
<evidence type="ECO:0000313" key="1">
    <source>
        <dbReference type="EMBL" id="AHJ98934.1"/>
    </source>
</evidence>
<dbReference type="EMBL" id="CP007145">
    <property type="protein sequence ID" value="AHJ98934.1"/>
    <property type="molecule type" value="Genomic_DNA"/>
</dbReference>
<dbReference type="Proteomes" id="UP000019423">
    <property type="component" value="Chromosome"/>
</dbReference>
<accession>W8F0P1</accession>
<reference evidence="1 2" key="1">
    <citation type="submission" date="2014-01" db="EMBL/GenBank/DDBJ databases">
        <title>Complete genome sequence of ionizing-radiation resistance bacterium Hymenobacter swuensis DY53.</title>
        <authorList>
            <person name="Jung J.-H."/>
            <person name="Jeong S.-W."/>
            <person name="Joe M.-H."/>
            <person name="Cho y.-j."/>
            <person name="Kim M.-K."/>
            <person name="Lim S.-Y."/>
        </authorList>
    </citation>
    <scope>NUCLEOTIDE SEQUENCE [LARGE SCALE GENOMIC DNA]</scope>
    <source>
        <strain evidence="1 2">DY53</strain>
    </source>
</reference>
<dbReference type="KEGG" id="hsw:Hsw_3339"/>
<protein>
    <submittedName>
        <fullName evidence="1">Uncharacterized protein</fullName>
    </submittedName>
</protein>
<organism evidence="1 2">
    <name type="scientific">Hymenobacter swuensis DY53</name>
    <dbReference type="NCBI Taxonomy" id="1227739"/>
    <lineage>
        <taxon>Bacteria</taxon>
        <taxon>Pseudomonadati</taxon>
        <taxon>Bacteroidota</taxon>
        <taxon>Cytophagia</taxon>
        <taxon>Cytophagales</taxon>
        <taxon>Hymenobacteraceae</taxon>
        <taxon>Hymenobacter</taxon>
    </lineage>
</organism>
<keyword evidence="2" id="KW-1185">Reference proteome</keyword>
<sequence>MRALGVAVLYGNGDGAYFRTQAAALAYNGGESSTLLTYPLT</sequence>